<evidence type="ECO:0000313" key="3">
    <source>
        <dbReference type="EMBL" id="SDF30751.1"/>
    </source>
</evidence>
<dbReference type="Pfam" id="PF00990">
    <property type="entry name" value="GGDEF"/>
    <property type="match status" value="1"/>
</dbReference>
<dbReference type="EMBL" id="FNBJ01000009">
    <property type="protein sequence ID" value="SDF30751.1"/>
    <property type="molecule type" value="Genomic_DNA"/>
</dbReference>
<dbReference type="GeneID" id="57014056"/>
<evidence type="ECO:0000313" key="4">
    <source>
        <dbReference type="EMBL" id="SES87869.1"/>
    </source>
</evidence>
<dbReference type="InterPro" id="IPR052020">
    <property type="entry name" value="Cyclic_di-GMP/3'3'-cGAMP_PDE"/>
</dbReference>
<dbReference type="InterPro" id="IPR006675">
    <property type="entry name" value="HDIG_dom"/>
</dbReference>
<dbReference type="InterPro" id="IPR029787">
    <property type="entry name" value="Nucleotide_cyclase"/>
</dbReference>
<dbReference type="SUPFAM" id="SSF109604">
    <property type="entry name" value="HD-domain/PDEase-like"/>
    <property type="match status" value="1"/>
</dbReference>
<evidence type="ECO:0000313" key="8">
    <source>
        <dbReference type="Proteomes" id="UP000295472"/>
    </source>
</evidence>
<gene>
    <name evidence="5" type="ORF">C7954_1674</name>
    <name evidence="3" type="ORF">SAMN04488598_10981</name>
    <name evidence="4" type="ORF">SAMN04515652_10980</name>
</gene>
<dbReference type="SUPFAM" id="SSF55073">
    <property type="entry name" value="Nucleotide cyclase"/>
    <property type="match status" value="1"/>
</dbReference>
<keyword evidence="5" id="KW-0808">Transferase</keyword>
<evidence type="ECO:0000259" key="1">
    <source>
        <dbReference type="PROSITE" id="PS50887"/>
    </source>
</evidence>
<protein>
    <submittedName>
        <fullName evidence="3">Diguanylate cyclase (GGDEF) domain-containing protein/HDIG domain-containing protein</fullName>
    </submittedName>
    <submittedName>
        <fullName evidence="5">Diguanylate cyclase (GGDEF)-like protein/putative nucleotidyltransferase with HDIG domain</fullName>
    </submittedName>
</protein>
<feature type="domain" description="HD-GYP" evidence="2">
    <location>
        <begin position="156"/>
        <end position="351"/>
    </location>
</feature>
<dbReference type="PROSITE" id="PS50887">
    <property type="entry name" value="GGDEF"/>
    <property type="match status" value="1"/>
</dbReference>
<dbReference type="EMBL" id="SOEF01000067">
    <property type="protein sequence ID" value="TDX35097.1"/>
    <property type="molecule type" value="Genomic_DNA"/>
</dbReference>
<dbReference type="Proteomes" id="UP000199519">
    <property type="component" value="Unassembled WGS sequence"/>
</dbReference>
<sequence length="351" mass="40810">MHNIKINQYRDQLTEIYNRHYFEKKIKEFDQKQLYPFSIILGNLNNLKKINKNQGYERGNLFIRKTAEILSSFCEINDIVARSGGDEFVILLPKSDIKKAEKISEEITKNYNYLNEKYQKMTLALGIASRSTKEQKLTDVYQLANDRMYRNKISGTGSFKFEIFSAFERMLGEKTGETVAHARRMELLSVKLAEKLKIPIYQIDELKIAARLHDIGKIIIADYILNKPEALTEDEYKKVKEHTNIGYRIIKSMPALENVANIILAHHERWDGRGYPRRLEKEEIPYLARIISIVDTYDVITHERPYKKASSAAAALNEIKKCAGTQFDPLLVTEFIDLIENRNQVQLELVK</sequence>
<dbReference type="PANTHER" id="PTHR45228">
    <property type="entry name" value="CYCLIC DI-GMP PHOSPHODIESTERASE TM_0186-RELATED"/>
    <property type="match status" value="1"/>
</dbReference>
<dbReference type="SMART" id="SM00267">
    <property type="entry name" value="GGDEF"/>
    <property type="match status" value="1"/>
</dbReference>
<dbReference type="CDD" id="cd00077">
    <property type="entry name" value="HDc"/>
    <property type="match status" value="1"/>
</dbReference>
<dbReference type="NCBIfam" id="TIGR00277">
    <property type="entry name" value="HDIG"/>
    <property type="match status" value="1"/>
</dbReference>
<dbReference type="PANTHER" id="PTHR45228:SF1">
    <property type="entry name" value="CYCLIC DI-GMP PHOSPHODIESTERASE TM_0186"/>
    <property type="match status" value="1"/>
</dbReference>
<dbReference type="Gene3D" id="1.10.3210.10">
    <property type="entry name" value="Hypothetical protein af1432"/>
    <property type="match status" value="1"/>
</dbReference>
<keyword evidence="7" id="KW-1185">Reference proteome</keyword>
<dbReference type="Pfam" id="PF13487">
    <property type="entry name" value="HD_5"/>
    <property type="match status" value="1"/>
</dbReference>
<name>A0A1M7N072_9FIRM</name>
<dbReference type="CDD" id="cd01949">
    <property type="entry name" value="GGDEF"/>
    <property type="match status" value="1"/>
</dbReference>
<feature type="domain" description="GGDEF" evidence="1">
    <location>
        <begin position="35"/>
        <end position="166"/>
    </location>
</feature>
<dbReference type="InterPro" id="IPR000160">
    <property type="entry name" value="GGDEF_dom"/>
</dbReference>
<dbReference type="NCBIfam" id="TIGR00254">
    <property type="entry name" value="GGDEF"/>
    <property type="match status" value="1"/>
</dbReference>
<reference evidence="5 8" key="2">
    <citation type="submission" date="2019-03" db="EMBL/GenBank/DDBJ databases">
        <title>Subsurface microbial communities from deep shales in Ohio and West Virginia, USA.</title>
        <authorList>
            <person name="Wrighton K."/>
        </authorList>
    </citation>
    <scope>NUCLEOTIDE SEQUENCE [LARGE SCALE GENOMIC DNA]</scope>
    <source>
        <strain evidence="5 8">DSMZ 11287</strain>
    </source>
</reference>
<dbReference type="OrthoDB" id="9804747at2"/>
<dbReference type="InterPro" id="IPR043128">
    <property type="entry name" value="Rev_trsase/Diguanyl_cyclase"/>
</dbReference>
<accession>A0A1M7N072</accession>
<dbReference type="AlphaFoldDB" id="A0A1M7N072"/>
<reference evidence="6 7" key="1">
    <citation type="submission" date="2016-10" db="EMBL/GenBank/DDBJ databases">
        <authorList>
            <person name="Varghese N."/>
            <person name="Submissions S."/>
        </authorList>
    </citation>
    <scope>NUCLEOTIDE SEQUENCE [LARGE SCALE GENOMIC DNA]</scope>
    <source>
        <strain evidence="3 7">WG2</strain>
        <strain evidence="4 6">WG5</strain>
    </source>
</reference>
<proteinExistence type="predicted"/>
<dbReference type="EMBL" id="FOHG01000009">
    <property type="protein sequence ID" value="SES87869.1"/>
    <property type="molecule type" value="Genomic_DNA"/>
</dbReference>
<organism evidence="5 8">
    <name type="scientific">Halanaerobium congolense</name>
    <dbReference type="NCBI Taxonomy" id="54121"/>
    <lineage>
        <taxon>Bacteria</taxon>
        <taxon>Bacillati</taxon>
        <taxon>Bacillota</taxon>
        <taxon>Clostridia</taxon>
        <taxon>Halanaerobiales</taxon>
        <taxon>Halanaerobiaceae</taxon>
        <taxon>Halanaerobium</taxon>
    </lineage>
</organism>
<dbReference type="Gene3D" id="3.30.70.270">
    <property type="match status" value="1"/>
</dbReference>
<dbReference type="SMART" id="SM00471">
    <property type="entry name" value="HDc"/>
    <property type="match status" value="1"/>
</dbReference>
<evidence type="ECO:0000313" key="5">
    <source>
        <dbReference type="EMBL" id="TDX35097.1"/>
    </source>
</evidence>
<evidence type="ECO:0000259" key="2">
    <source>
        <dbReference type="PROSITE" id="PS51832"/>
    </source>
</evidence>
<dbReference type="Proteomes" id="UP000295472">
    <property type="component" value="Unassembled WGS sequence"/>
</dbReference>
<dbReference type="InterPro" id="IPR037522">
    <property type="entry name" value="HD_GYP_dom"/>
</dbReference>
<dbReference type="GO" id="GO:0016740">
    <property type="term" value="F:transferase activity"/>
    <property type="evidence" value="ECO:0007669"/>
    <property type="project" value="UniProtKB-KW"/>
</dbReference>
<dbReference type="InterPro" id="IPR003607">
    <property type="entry name" value="HD/PDEase_dom"/>
</dbReference>
<dbReference type="PROSITE" id="PS51832">
    <property type="entry name" value="HD_GYP"/>
    <property type="match status" value="1"/>
</dbReference>
<dbReference type="Proteomes" id="UP000198612">
    <property type="component" value="Unassembled WGS sequence"/>
</dbReference>
<evidence type="ECO:0000313" key="6">
    <source>
        <dbReference type="Proteomes" id="UP000198612"/>
    </source>
</evidence>
<dbReference type="RefSeq" id="WP_073159439.1">
    <property type="nucleotide sequence ID" value="NZ_FNBJ01000009.1"/>
</dbReference>
<evidence type="ECO:0000313" key="7">
    <source>
        <dbReference type="Proteomes" id="UP000199519"/>
    </source>
</evidence>